<gene>
    <name evidence="3" type="ORF">HF878_07645</name>
</gene>
<organism evidence="3 4">
    <name type="scientific">Selenomonas bovis</name>
    <dbReference type="NCBI Taxonomy" id="416586"/>
    <lineage>
        <taxon>Bacteria</taxon>
        <taxon>Bacillati</taxon>
        <taxon>Bacillota</taxon>
        <taxon>Negativicutes</taxon>
        <taxon>Selenomonadales</taxon>
        <taxon>Selenomonadaceae</taxon>
        <taxon>Selenomonas</taxon>
    </lineage>
</organism>
<dbReference type="PANTHER" id="PTHR11614">
    <property type="entry name" value="PHOSPHOLIPASE-RELATED"/>
    <property type="match status" value="1"/>
</dbReference>
<comment type="caution">
    <text evidence="3">The sequence shown here is derived from an EMBL/GenBank/DDBJ whole genome shotgun (WGS) entry which is preliminary data.</text>
</comment>
<evidence type="ECO:0000313" key="4">
    <source>
        <dbReference type="Proteomes" id="UP000543804"/>
    </source>
</evidence>
<name>A0A848B4W9_9FIRM</name>
<dbReference type="InterPro" id="IPR029058">
    <property type="entry name" value="AB_hydrolase_fold"/>
</dbReference>
<sequence length="249" mass="27040">MICSGAEPFFLPGGPQGVLLVHGFTGSPADLLLLGRFLQARGCTVLGVRLAGHATSEEDLSRQTAEDWLDSVRDGAALLRGCTRTLSVVGHSLGGVLAFLLAMEQPLQRIVSLATPVDIAPERGADQLPPRALCAGRYAPKRRRRMRDVPPAVNESYARMPLVSVHELLGVIARMKAHLGEVTQPTLIMHSKCDHTAAPESARYLYEHIASREKELVWLENSGHLLPLDVERQTVFAKTAEFLAQGGAR</sequence>
<dbReference type="Proteomes" id="UP000543804">
    <property type="component" value="Unassembled WGS sequence"/>
</dbReference>
<dbReference type="InterPro" id="IPR022742">
    <property type="entry name" value="Hydrolase_4"/>
</dbReference>
<protein>
    <submittedName>
        <fullName evidence="3">Alpha/beta fold hydrolase</fullName>
    </submittedName>
</protein>
<keyword evidence="4" id="KW-1185">Reference proteome</keyword>
<dbReference type="GO" id="GO:0052689">
    <property type="term" value="F:carboxylic ester hydrolase activity"/>
    <property type="evidence" value="ECO:0007669"/>
    <property type="project" value="InterPro"/>
</dbReference>
<evidence type="ECO:0000256" key="1">
    <source>
        <dbReference type="PIRSR" id="PIRSR017388-1"/>
    </source>
</evidence>
<reference evidence="3 4" key="1">
    <citation type="submission" date="2020-04" db="EMBL/GenBank/DDBJ databases">
        <authorList>
            <person name="Hitch T.C.A."/>
            <person name="Wylensek D."/>
            <person name="Clavel T."/>
        </authorList>
    </citation>
    <scope>NUCLEOTIDE SEQUENCE [LARGE SCALE GENOMIC DNA]</scope>
    <source>
        <strain evidence="3 4">PG-130-P53-12</strain>
    </source>
</reference>
<keyword evidence="3" id="KW-0378">Hydrolase</keyword>
<proteinExistence type="predicted"/>
<feature type="domain" description="Serine aminopeptidase S33" evidence="2">
    <location>
        <begin position="18"/>
        <end position="229"/>
    </location>
</feature>
<evidence type="ECO:0000313" key="3">
    <source>
        <dbReference type="EMBL" id="NMD99339.1"/>
    </source>
</evidence>
<dbReference type="AlphaFoldDB" id="A0A848B4W9"/>
<dbReference type="InterPro" id="IPR012354">
    <property type="entry name" value="Esterase_lipase"/>
</dbReference>
<dbReference type="SUPFAM" id="SSF53474">
    <property type="entry name" value="alpha/beta-Hydrolases"/>
    <property type="match status" value="1"/>
</dbReference>
<feature type="active site" description="Nucleophile" evidence="1">
    <location>
        <position position="92"/>
    </location>
</feature>
<dbReference type="Gene3D" id="3.40.50.1820">
    <property type="entry name" value="alpha/beta hydrolase"/>
    <property type="match status" value="1"/>
</dbReference>
<dbReference type="PIRSF" id="PIRSF017388">
    <property type="entry name" value="Esterase_lipase"/>
    <property type="match status" value="1"/>
</dbReference>
<dbReference type="InterPro" id="IPR051044">
    <property type="entry name" value="MAG_DAG_Lipase"/>
</dbReference>
<evidence type="ECO:0000259" key="2">
    <source>
        <dbReference type="Pfam" id="PF12146"/>
    </source>
</evidence>
<feature type="active site" description="Charge relay system" evidence="1">
    <location>
        <position position="194"/>
    </location>
</feature>
<feature type="active site" description="Charge relay system" evidence="1">
    <location>
        <position position="224"/>
    </location>
</feature>
<dbReference type="Pfam" id="PF12146">
    <property type="entry name" value="Hydrolase_4"/>
    <property type="match status" value="1"/>
</dbReference>
<accession>A0A848B4W9</accession>
<dbReference type="RefSeq" id="WP_170077693.1">
    <property type="nucleotide sequence ID" value="NZ_JABAFA010000027.1"/>
</dbReference>
<dbReference type="EMBL" id="JABAFA010000027">
    <property type="protein sequence ID" value="NMD99339.1"/>
    <property type="molecule type" value="Genomic_DNA"/>
</dbReference>